<organism evidence="2 3">
    <name type="scientific">Anatilimnocola aggregata</name>
    <dbReference type="NCBI Taxonomy" id="2528021"/>
    <lineage>
        <taxon>Bacteria</taxon>
        <taxon>Pseudomonadati</taxon>
        <taxon>Planctomycetota</taxon>
        <taxon>Planctomycetia</taxon>
        <taxon>Pirellulales</taxon>
        <taxon>Pirellulaceae</taxon>
        <taxon>Anatilimnocola</taxon>
    </lineage>
</organism>
<dbReference type="KEGG" id="aagg:ETAA8_53660"/>
<protein>
    <submittedName>
        <fullName evidence="2">Uncharacterized protein</fullName>
    </submittedName>
</protein>
<gene>
    <name evidence="2" type="ORF">ETAA8_53660</name>
</gene>
<dbReference type="Proteomes" id="UP000315017">
    <property type="component" value="Chromosome"/>
</dbReference>
<evidence type="ECO:0000313" key="2">
    <source>
        <dbReference type="EMBL" id="QDU30247.1"/>
    </source>
</evidence>
<sequence length="40" mass="4591">MKMNFSILSDSELQKLRMWLATIELLVIVLKIVWVLSGNG</sequence>
<keyword evidence="1" id="KW-1133">Transmembrane helix</keyword>
<evidence type="ECO:0000313" key="3">
    <source>
        <dbReference type="Proteomes" id="UP000315017"/>
    </source>
</evidence>
<feature type="transmembrane region" description="Helical" evidence="1">
    <location>
        <begin position="16"/>
        <end position="37"/>
    </location>
</feature>
<dbReference type="EMBL" id="CP036274">
    <property type="protein sequence ID" value="QDU30247.1"/>
    <property type="molecule type" value="Genomic_DNA"/>
</dbReference>
<name>A0A517YJ43_9BACT</name>
<keyword evidence="3" id="KW-1185">Reference proteome</keyword>
<reference evidence="2 3" key="1">
    <citation type="submission" date="2019-02" db="EMBL/GenBank/DDBJ databases">
        <title>Deep-cultivation of Planctomycetes and their phenomic and genomic characterization uncovers novel biology.</title>
        <authorList>
            <person name="Wiegand S."/>
            <person name="Jogler M."/>
            <person name="Boedeker C."/>
            <person name="Pinto D."/>
            <person name="Vollmers J."/>
            <person name="Rivas-Marin E."/>
            <person name="Kohn T."/>
            <person name="Peeters S.H."/>
            <person name="Heuer A."/>
            <person name="Rast P."/>
            <person name="Oberbeckmann S."/>
            <person name="Bunk B."/>
            <person name="Jeske O."/>
            <person name="Meyerdierks A."/>
            <person name="Storesund J.E."/>
            <person name="Kallscheuer N."/>
            <person name="Luecker S."/>
            <person name="Lage O.M."/>
            <person name="Pohl T."/>
            <person name="Merkel B.J."/>
            <person name="Hornburger P."/>
            <person name="Mueller R.-W."/>
            <person name="Bruemmer F."/>
            <person name="Labrenz M."/>
            <person name="Spormann A.M."/>
            <person name="Op den Camp H."/>
            <person name="Overmann J."/>
            <person name="Amann R."/>
            <person name="Jetten M.S.M."/>
            <person name="Mascher T."/>
            <person name="Medema M.H."/>
            <person name="Devos D.P."/>
            <person name="Kaster A.-K."/>
            <person name="Ovreas L."/>
            <person name="Rohde M."/>
            <person name="Galperin M.Y."/>
            <person name="Jogler C."/>
        </authorList>
    </citation>
    <scope>NUCLEOTIDE SEQUENCE [LARGE SCALE GENOMIC DNA]</scope>
    <source>
        <strain evidence="2 3">ETA_A8</strain>
    </source>
</reference>
<dbReference type="AlphaFoldDB" id="A0A517YJ43"/>
<proteinExistence type="predicted"/>
<accession>A0A517YJ43</accession>
<evidence type="ECO:0000256" key="1">
    <source>
        <dbReference type="SAM" id="Phobius"/>
    </source>
</evidence>
<keyword evidence="1" id="KW-0812">Transmembrane</keyword>
<keyword evidence="1" id="KW-0472">Membrane</keyword>